<reference evidence="2 3" key="1">
    <citation type="submission" date="2020-09" db="EMBL/GenBank/DDBJ databases">
        <title>novel species in genus Nocardioides.</title>
        <authorList>
            <person name="Zhang G."/>
        </authorList>
    </citation>
    <scope>NUCLEOTIDE SEQUENCE [LARGE SCALE GENOMIC DNA]</scope>
    <source>
        <strain evidence="2 3">19197</strain>
    </source>
</reference>
<gene>
    <name evidence="2" type="ORF">IEZ25_17940</name>
</gene>
<dbReference type="EMBL" id="JACXYY010000008">
    <property type="protein sequence ID" value="MBD3916502.1"/>
    <property type="molecule type" value="Genomic_DNA"/>
</dbReference>
<name>A0ABR8MKH9_9ACTN</name>
<organism evidence="2 3">
    <name type="scientific">Nocardioides hwasunensis</name>
    <dbReference type="NCBI Taxonomy" id="397258"/>
    <lineage>
        <taxon>Bacteria</taxon>
        <taxon>Bacillati</taxon>
        <taxon>Actinomycetota</taxon>
        <taxon>Actinomycetes</taxon>
        <taxon>Propionibacteriales</taxon>
        <taxon>Nocardioidaceae</taxon>
        <taxon>Nocardioides</taxon>
    </lineage>
</organism>
<dbReference type="RefSeq" id="WP_191200842.1">
    <property type="nucleotide sequence ID" value="NZ_BAAAPA010000001.1"/>
</dbReference>
<dbReference type="InterPro" id="IPR032557">
    <property type="entry name" value="DUF4935"/>
</dbReference>
<sequence length="394" mass="42743">MIVVVVDTTATFVDVMMSTTRWMQLLTLANQSSVTLVVPDVVLRETARHWHHKATEAIKIANSRIDKLDKSTADLNHLGVEAAVIESSAPLTAIPDAVGFEEQRRDMLEALGVDLQLTPSGLDIETVLVRDLARSKPFQPSGKGFRDTLVWETLKEVIGEASSADEVVFVTDNSGDYCASNGEMAPELLAELTPGTGHLTRVATLDELFDTPLMTPLVGAISKTDSELAEFLALAQATAVAKAELLSVGQVVASAVYSTVDQLMGEDVDPYGDEFTPGYNFSELDLPNSLTEVTLDVVEVDQDTLTWQSYATYDETTVLIQAEVDADISLIALAYTSEAVHLAEAGLVAVSDPHFNDHMAEVVLSTPGRLVFQIRVEHGVNYAEHCELERVEPL</sequence>
<comment type="caution">
    <text evidence="2">The sequence shown here is derived from an EMBL/GenBank/DDBJ whole genome shotgun (WGS) entry which is preliminary data.</text>
</comment>
<keyword evidence="3" id="KW-1185">Reference proteome</keyword>
<dbReference type="Pfam" id="PF16289">
    <property type="entry name" value="PIN_12"/>
    <property type="match status" value="1"/>
</dbReference>
<proteinExistence type="predicted"/>
<evidence type="ECO:0000259" key="1">
    <source>
        <dbReference type="Pfam" id="PF16289"/>
    </source>
</evidence>
<dbReference type="Proteomes" id="UP000649289">
    <property type="component" value="Unassembled WGS sequence"/>
</dbReference>
<evidence type="ECO:0000313" key="3">
    <source>
        <dbReference type="Proteomes" id="UP000649289"/>
    </source>
</evidence>
<evidence type="ECO:0000313" key="2">
    <source>
        <dbReference type="EMBL" id="MBD3916502.1"/>
    </source>
</evidence>
<protein>
    <submittedName>
        <fullName evidence="2">DUF4935 domain-containing protein</fullName>
    </submittedName>
</protein>
<accession>A0ABR8MKH9</accession>
<feature type="domain" description="DUF4935" evidence="1">
    <location>
        <begin position="18"/>
        <end position="177"/>
    </location>
</feature>